<evidence type="ECO:0000313" key="4">
    <source>
        <dbReference type="Proteomes" id="UP000256561"/>
    </source>
</evidence>
<dbReference type="InterPro" id="IPR050190">
    <property type="entry name" value="UPF0213_domain"/>
</dbReference>
<organism evidence="3 4">
    <name type="scientific">Alteromonas aestuariivivens</name>
    <dbReference type="NCBI Taxonomy" id="1938339"/>
    <lineage>
        <taxon>Bacteria</taxon>
        <taxon>Pseudomonadati</taxon>
        <taxon>Pseudomonadota</taxon>
        <taxon>Gammaproteobacteria</taxon>
        <taxon>Alteromonadales</taxon>
        <taxon>Alteromonadaceae</taxon>
        <taxon>Alteromonas/Salinimonas group</taxon>
        <taxon>Alteromonas</taxon>
    </lineage>
</organism>
<feature type="domain" description="GIY-YIG" evidence="2">
    <location>
        <begin position="18"/>
        <end position="95"/>
    </location>
</feature>
<dbReference type="PANTHER" id="PTHR34477">
    <property type="entry name" value="UPF0213 PROTEIN YHBQ"/>
    <property type="match status" value="1"/>
</dbReference>
<dbReference type="PROSITE" id="PS50164">
    <property type="entry name" value="GIY_YIG"/>
    <property type="match status" value="1"/>
</dbReference>
<gene>
    <name evidence="3" type="ORF">DXV75_01575</name>
</gene>
<evidence type="ECO:0000256" key="1">
    <source>
        <dbReference type="ARBA" id="ARBA00007435"/>
    </source>
</evidence>
<dbReference type="CDD" id="cd10456">
    <property type="entry name" value="GIY-YIG_UPF0213"/>
    <property type="match status" value="1"/>
</dbReference>
<comment type="similarity">
    <text evidence="1">Belongs to the UPF0213 family.</text>
</comment>
<keyword evidence="4" id="KW-1185">Reference proteome</keyword>
<comment type="caution">
    <text evidence="3">The sequence shown here is derived from an EMBL/GenBank/DDBJ whole genome shotgun (WGS) entry which is preliminary data.</text>
</comment>
<evidence type="ECO:0000313" key="3">
    <source>
        <dbReference type="EMBL" id="RDV29176.1"/>
    </source>
</evidence>
<dbReference type="SUPFAM" id="SSF82771">
    <property type="entry name" value="GIY-YIG endonuclease"/>
    <property type="match status" value="1"/>
</dbReference>
<name>A0A3D8MEX7_9ALTE</name>
<dbReference type="Gene3D" id="3.40.1440.10">
    <property type="entry name" value="GIY-YIG endonuclease"/>
    <property type="match status" value="1"/>
</dbReference>
<dbReference type="EMBL" id="QRHA01000001">
    <property type="protein sequence ID" value="RDV29176.1"/>
    <property type="molecule type" value="Genomic_DNA"/>
</dbReference>
<evidence type="ECO:0000259" key="2">
    <source>
        <dbReference type="PROSITE" id="PS50164"/>
    </source>
</evidence>
<accession>A0A3D8MEX7</accession>
<dbReference type="Pfam" id="PF01541">
    <property type="entry name" value="GIY-YIG"/>
    <property type="match status" value="1"/>
</dbReference>
<dbReference type="InterPro" id="IPR035901">
    <property type="entry name" value="GIY-YIG_endonuc_sf"/>
</dbReference>
<dbReference type="RefSeq" id="WP_115591466.1">
    <property type="nucleotide sequence ID" value="NZ_QRHA01000001.1"/>
</dbReference>
<sequence>MPRSITAKSSEAETRATASWYLYLLQTRTGQLYTGITTDPVRRFRQHSGEIVGGAKSLRGKGPLVMQAVFQSTDRSQASVWEARIKSLSRVQKQALILGQHPMNSELTNVTHQFQTTPIPEV</sequence>
<dbReference type="Proteomes" id="UP000256561">
    <property type="component" value="Unassembled WGS sequence"/>
</dbReference>
<dbReference type="OrthoDB" id="9797095at2"/>
<proteinExistence type="inferred from homology"/>
<dbReference type="InterPro" id="IPR000305">
    <property type="entry name" value="GIY-YIG_endonuc"/>
</dbReference>
<dbReference type="PANTHER" id="PTHR34477:SF1">
    <property type="entry name" value="UPF0213 PROTEIN YHBQ"/>
    <property type="match status" value="1"/>
</dbReference>
<dbReference type="AlphaFoldDB" id="A0A3D8MEX7"/>
<reference evidence="4" key="1">
    <citation type="submission" date="2018-08" db="EMBL/GenBank/DDBJ databases">
        <authorList>
            <person name="Zhang J."/>
            <person name="Du Z.-J."/>
        </authorList>
    </citation>
    <scope>NUCLEOTIDE SEQUENCE [LARGE SCALE GENOMIC DNA]</scope>
    <source>
        <strain evidence="4">KCTC 52655</strain>
    </source>
</reference>
<protein>
    <submittedName>
        <fullName evidence="3">GIY-YIG nuclease family protein</fullName>
    </submittedName>
</protein>